<dbReference type="EMBL" id="SRLO01000694">
    <property type="protein sequence ID" value="TNN48497.1"/>
    <property type="molecule type" value="Genomic_DNA"/>
</dbReference>
<proteinExistence type="predicted"/>
<accession>A0A4Z2G4K0</accession>
<organism evidence="1 2">
    <name type="scientific">Liparis tanakae</name>
    <name type="common">Tanaka's snailfish</name>
    <dbReference type="NCBI Taxonomy" id="230148"/>
    <lineage>
        <taxon>Eukaryota</taxon>
        <taxon>Metazoa</taxon>
        <taxon>Chordata</taxon>
        <taxon>Craniata</taxon>
        <taxon>Vertebrata</taxon>
        <taxon>Euteleostomi</taxon>
        <taxon>Actinopterygii</taxon>
        <taxon>Neopterygii</taxon>
        <taxon>Teleostei</taxon>
        <taxon>Neoteleostei</taxon>
        <taxon>Acanthomorphata</taxon>
        <taxon>Eupercaria</taxon>
        <taxon>Perciformes</taxon>
        <taxon>Cottioidei</taxon>
        <taxon>Cottales</taxon>
        <taxon>Liparidae</taxon>
        <taxon>Liparis</taxon>
    </lineage>
</organism>
<keyword evidence="2" id="KW-1185">Reference proteome</keyword>
<protein>
    <submittedName>
        <fullName evidence="1">Uncharacterized protein</fullName>
    </submittedName>
</protein>
<name>A0A4Z2G4K0_9TELE</name>
<evidence type="ECO:0000313" key="1">
    <source>
        <dbReference type="EMBL" id="TNN48497.1"/>
    </source>
</evidence>
<sequence length="89" mass="10582">MTMQFPMIPRKQMMPKMTGRMALQWRAPSAARHKERETEQQLNIKLMHKRALSVSGDQAALRERLRRLREHLQLRRSQRTESSSALRSQ</sequence>
<comment type="caution">
    <text evidence="1">The sequence shown here is derived from an EMBL/GenBank/DDBJ whole genome shotgun (WGS) entry which is preliminary data.</text>
</comment>
<evidence type="ECO:0000313" key="2">
    <source>
        <dbReference type="Proteomes" id="UP000314294"/>
    </source>
</evidence>
<reference evidence="1 2" key="1">
    <citation type="submission" date="2019-03" db="EMBL/GenBank/DDBJ databases">
        <title>First draft genome of Liparis tanakae, snailfish: a comprehensive survey of snailfish specific genes.</title>
        <authorList>
            <person name="Kim W."/>
            <person name="Song I."/>
            <person name="Jeong J.-H."/>
            <person name="Kim D."/>
            <person name="Kim S."/>
            <person name="Ryu S."/>
            <person name="Song J.Y."/>
            <person name="Lee S.K."/>
        </authorList>
    </citation>
    <scope>NUCLEOTIDE SEQUENCE [LARGE SCALE GENOMIC DNA]</scope>
    <source>
        <tissue evidence="1">Muscle</tissue>
    </source>
</reference>
<gene>
    <name evidence="1" type="ORF">EYF80_041285</name>
</gene>
<dbReference type="Proteomes" id="UP000314294">
    <property type="component" value="Unassembled WGS sequence"/>
</dbReference>
<dbReference type="AlphaFoldDB" id="A0A4Z2G4K0"/>